<accession>A0A250IX08</accession>
<gene>
    <name evidence="1" type="ORF">CYFUS_001115</name>
</gene>
<dbReference type="EMBL" id="CP022098">
    <property type="protein sequence ID" value="ATB35701.1"/>
    <property type="molecule type" value="Genomic_DNA"/>
</dbReference>
<dbReference type="AlphaFoldDB" id="A0A250IX08"/>
<dbReference type="RefSeq" id="WP_095984287.1">
    <property type="nucleotide sequence ID" value="NZ_CP022098.1"/>
</dbReference>
<dbReference type="Proteomes" id="UP000217257">
    <property type="component" value="Chromosome"/>
</dbReference>
<proteinExistence type="predicted"/>
<reference evidence="1 2" key="1">
    <citation type="submission" date="2017-06" db="EMBL/GenBank/DDBJ databases">
        <title>Sequencing and comparative analysis of myxobacterial genomes.</title>
        <authorList>
            <person name="Rupp O."/>
            <person name="Goesmann A."/>
            <person name="Sogaard-Andersen L."/>
        </authorList>
    </citation>
    <scope>NUCLEOTIDE SEQUENCE [LARGE SCALE GENOMIC DNA]</scope>
    <source>
        <strain evidence="1 2">DSM 52655</strain>
    </source>
</reference>
<dbReference type="KEGG" id="cfus:CYFUS_001115"/>
<evidence type="ECO:0000313" key="1">
    <source>
        <dbReference type="EMBL" id="ATB35701.1"/>
    </source>
</evidence>
<protein>
    <submittedName>
        <fullName evidence="1">Uncharacterized protein</fullName>
    </submittedName>
</protein>
<name>A0A250IX08_9BACT</name>
<evidence type="ECO:0000313" key="2">
    <source>
        <dbReference type="Proteomes" id="UP000217257"/>
    </source>
</evidence>
<organism evidence="1 2">
    <name type="scientific">Cystobacter fuscus</name>
    <dbReference type="NCBI Taxonomy" id="43"/>
    <lineage>
        <taxon>Bacteria</taxon>
        <taxon>Pseudomonadati</taxon>
        <taxon>Myxococcota</taxon>
        <taxon>Myxococcia</taxon>
        <taxon>Myxococcales</taxon>
        <taxon>Cystobacterineae</taxon>
        <taxon>Archangiaceae</taxon>
        <taxon>Cystobacter</taxon>
    </lineage>
</organism>
<sequence length="422" mass="46143">MAVLGVALTLLLAGCAASDETLQVEEASSKSFDVDSDGSAEELYFEVLRLHSAGLLSPKRLEELQSHLVIVDDVYSRDADYGVVLRDTILSHLRMAGTEVRREEALALSGWEGRAYVRRLNRAGVKSAGQYADGMVLVAGMLGVPTSAQEGLLMVAIPTGGYLLVKAGAMALKRMAFILRNCRNADDVVRGARGLGFKVEKVADASSLRTAVAKTNEGLSVRFEEVLARIPKKDVDFPRESSALHVTSVRNVDVRSRASRASELRSVVRGAQSYASADVLRSRVREFIAEKIKPEFDEPIEFFIHGTTHARAVMFKPEAGLRLFTATDIHVALLFSRRTVGREGGRVGGTVITLPRTVADQLRKSGLLRTQPVPDMPRLLETIFEPGAVDALRKLRLSIPCRKDFSIHEGARDDHTRRPADG</sequence>